<reference evidence="1 2" key="1">
    <citation type="submission" date="2018-06" db="EMBL/GenBank/DDBJ databases">
        <title>Genomic Encyclopedia of Archaeal and Bacterial Type Strains, Phase II (KMG-II): from individual species to whole genera.</title>
        <authorList>
            <person name="Goeker M."/>
        </authorList>
    </citation>
    <scope>NUCLEOTIDE SEQUENCE [LARGE SCALE GENOMIC DNA]</scope>
    <source>
        <strain evidence="1 2">DSM 18710</strain>
    </source>
</reference>
<dbReference type="Gene3D" id="1.25.40.10">
    <property type="entry name" value="Tetratricopeptide repeat domain"/>
    <property type="match status" value="1"/>
</dbReference>
<dbReference type="Proteomes" id="UP000249852">
    <property type="component" value="Unassembled WGS sequence"/>
</dbReference>
<dbReference type="Pfam" id="PF22860">
    <property type="entry name" value="DUF7017"/>
    <property type="match status" value="1"/>
</dbReference>
<protein>
    <recommendedName>
        <fullName evidence="3">Acetyltransferase</fullName>
    </recommendedName>
</protein>
<sequence>MISKQYKERSNTMEVKDIFELRKQGKIEEAYNAIRPMYAAHKGHYTTIAMFWIGVDVMRLRYKQRRLEEAYKIFQSLLRLYPTMDDSSLSGQATLLRAAMFVFDHNTNFSILNFVLEWDIITKLTDDDWLMSESNGHPVQSLGMRIVGRVFKEVEGKPTVEMALKAAPILAEALKHSPYNLNNQRYKAMVYSIMGKRNKAINIYRHLLRTRHKSVLYKELSVLVVEQSLKIALLTRAIATQRDEKFRQRMRFQLANMLFNTHKPYAKYEIEKCISARKAAKYAITWEMQNLSNCLKEVSAASEIDHRAFYQAQAAIVEKYVKAIDIL</sequence>
<evidence type="ECO:0000313" key="1">
    <source>
        <dbReference type="EMBL" id="RAS45710.1"/>
    </source>
</evidence>
<name>A0ABX9DTS6_9BACT</name>
<dbReference type="InterPro" id="IPR054283">
    <property type="entry name" value="DUF7017"/>
</dbReference>
<evidence type="ECO:0000313" key="2">
    <source>
        <dbReference type="Proteomes" id="UP000249852"/>
    </source>
</evidence>
<comment type="caution">
    <text evidence="1">The sequence shown here is derived from an EMBL/GenBank/DDBJ whole genome shotgun (WGS) entry which is preliminary data.</text>
</comment>
<accession>A0ABX9DTS6</accession>
<dbReference type="EMBL" id="QLTQ01000009">
    <property type="protein sequence ID" value="RAS45710.1"/>
    <property type="molecule type" value="Genomic_DNA"/>
</dbReference>
<organism evidence="1 2">
    <name type="scientific">Prevotella pallens</name>
    <dbReference type="NCBI Taxonomy" id="60133"/>
    <lineage>
        <taxon>Bacteria</taxon>
        <taxon>Pseudomonadati</taxon>
        <taxon>Bacteroidota</taxon>
        <taxon>Bacteroidia</taxon>
        <taxon>Bacteroidales</taxon>
        <taxon>Prevotellaceae</taxon>
        <taxon>Prevotella</taxon>
    </lineage>
</organism>
<keyword evidence="2" id="KW-1185">Reference proteome</keyword>
<dbReference type="SUPFAM" id="SSF48452">
    <property type="entry name" value="TPR-like"/>
    <property type="match status" value="1"/>
</dbReference>
<evidence type="ECO:0008006" key="3">
    <source>
        <dbReference type="Google" id="ProtNLM"/>
    </source>
</evidence>
<dbReference type="InterPro" id="IPR011990">
    <property type="entry name" value="TPR-like_helical_dom_sf"/>
</dbReference>
<proteinExistence type="predicted"/>
<gene>
    <name evidence="1" type="ORF">BC673_10911</name>
</gene>